<accession>A0A6H0XAD3</accession>
<name>A0A6H0XAD3_9CAUD</name>
<dbReference type="Proteomes" id="UP000502327">
    <property type="component" value="Segment"/>
</dbReference>
<evidence type="ECO:0000313" key="1">
    <source>
        <dbReference type="EMBL" id="QIW91346.1"/>
    </source>
</evidence>
<dbReference type="KEGG" id="vg:65059707"/>
<dbReference type="EMBL" id="MT179807">
    <property type="protein sequence ID" value="QIW91346.1"/>
    <property type="molecule type" value="Genomic_DNA"/>
</dbReference>
<evidence type="ECO:0000313" key="2">
    <source>
        <dbReference type="Proteomes" id="UP000502327"/>
    </source>
</evidence>
<dbReference type="GeneID" id="65059707"/>
<keyword evidence="2" id="KW-1185">Reference proteome</keyword>
<protein>
    <submittedName>
        <fullName evidence="1">Uncharacterized protein</fullName>
    </submittedName>
</protein>
<organism evidence="1 2">
    <name type="scientific">Escherichia phage vB_EcoM_IME537</name>
    <dbReference type="NCBI Taxonomy" id="2724310"/>
    <lineage>
        <taxon>Viruses</taxon>
        <taxon>Duplodnaviria</taxon>
        <taxon>Heunggongvirae</taxon>
        <taxon>Uroviricota</taxon>
        <taxon>Caudoviricetes</taxon>
        <taxon>Pantevenvirales</taxon>
        <taxon>Straboviridae</taxon>
        <taxon>Tevenvirinae</taxon>
        <taxon>Tequatrovirus</taxon>
        <taxon>Tequatrovirus ime537</taxon>
    </lineage>
</organism>
<reference evidence="1 2" key="1">
    <citation type="submission" date="2020-03" db="EMBL/GenBank/DDBJ databases">
        <authorList>
            <person name="Wu Y."/>
            <person name="Qu Y."/>
        </authorList>
    </citation>
    <scope>NUCLEOTIDE SEQUENCE [LARGE SCALE GENOMIC DNA]</scope>
</reference>
<proteinExistence type="predicted"/>
<dbReference type="RefSeq" id="YP_010071036.1">
    <property type="nucleotide sequence ID" value="NC_054921.1"/>
</dbReference>
<sequence length="118" mass="13890">MVSFHLKKFHKTVYIPQGLWYYTTISYGGVKMKFKFYYAKHKITGEFIAFTTSTTGEGDIFTAVFLSKWESDQPYLSSREDLQRLVNGEYNDSWSYLVHDCVKKAIKQKHLEIVEIEL</sequence>